<sequence>MRVLLCGWLIAFSTLSLAGGPVPEGPFENSACLACHQQKNAELVAAWRESAHAATKPAVNCVDCHGNTHNNAAAHARRDKLCAGCHGGVGSPVIHSYTTSKHGVLVRLEEDEWDWKRPLEQANYRAPGCSYCHMHKGNHNVSASVRVWNAEQGMDDTERGRVQDAMRAVCQDCHSPRYITHLFDNGESMLDIGRLKVREASGVLEQAAHKFSTAELTAAREHFMRMRSLHLKNLYLGIGHQSPDYQWWHGQPALDGDLLRIKGAVGDLYRKSVEEAGKEAAE</sequence>
<proteinExistence type="predicted"/>
<dbReference type="Gene3D" id="1.10.780.10">
    <property type="entry name" value="Hydroxylamine Oxidoreductase, Chain A, domain 1"/>
    <property type="match status" value="1"/>
</dbReference>
<reference evidence="2" key="1">
    <citation type="submission" date="2018-06" db="EMBL/GenBank/DDBJ databases">
        <authorList>
            <person name="Zhirakovskaya E."/>
        </authorList>
    </citation>
    <scope>NUCLEOTIDE SEQUENCE</scope>
</reference>
<evidence type="ECO:0000313" key="2">
    <source>
        <dbReference type="EMBL" id="VAW80105.1"/>
    </source>
</evidence>
<dbReference type="Pfam" id="PF13447">
    <property type="entry name" value="Multi-haem_cyto"/>
    <property type="match status" value="1"/>
</dbReference>
<dbReference type="AlphaFoldDB" id="A0A3B0YGT8"/>
<dbReference type="InterPro" id="IPR036280">
    <property type="entry name" value="Multihaem_cyt_sf"/>
</dbReference>
<protein>
    <submittedName>
        <fullName evidence="2">Uncharacterized protein</fullName>
    </submittedName>
</protein>
<dbReference type="EMBL" id="UOFM01000341">
    <property type="protein sequence ID" value="VAW80105.1"/>
    <property type="molecule type" value="Genomic_DNA"/>
</dbReference>
<evidence type="ECO:0000256" key="1">
    <source>
        <dbReference type="ARBA" id="ARBA00022729"/>
    </source>
</evidence>
<dbReference type="Gene3D" id="1.20.850.10">
    <property type="entry name" value="Hydroxylamine Oxidoreductase, Chain A, domain 2"/>
    <property type="match status" value="1"/>
</dbReference>
<name>A0A3B0YGT8_9ZZZZ</name>
<keyword evidence="1" id="KW-0732">Signal</keyword>
<accession>A0A3B0YGT8</accession>
<dbReference type="InterPro" id="IPR051829">
    <property type="entry name" value="Multiheme_Cytochr_ET"/>
</dbReference>
<dbReference type="PANTHER" id="PTHR35038">
    <property type="entry name" value="DISSIMILATORY SULFITE REDUCTASE SIRA"/>
    <property type="match status" value="1"/>
</dbReference>
<dbReference type="SUPFAM" id="SSF48695">
    <property type="entry name" value="Multiheme cytochromes"/>
    <property type="match status" value="1"/>
</dbReference>
<gene>
    <name evidence="2" type="ORF">MNBD_GAMMA14-1564</name>
</gene>
<organism evidence="2">
    <name type="scientific">hydrothermal vent metagenome</name>
    <dbReference type="NCBI Taxonomy" id="652676"/>
    <lineage>
        <taxon>unclassified sequences</taxon>
        <taxon>metagenomes</taxon>
        <taxon>ecological metagenomes</taxon>
    </lineage>
</organism>